<evidence type="ECO:0000313" key="2">
    <source>
        <dbReference type="Proteomes" id="UP001054252"/>
    </source>
</evidence>
<name>A0AAV5KK53_9ROSI</name>
<keyword evidence="2" id="KW-1185">Reference proteome</keyword>
<proteinExistence type="predicted"/>
<evidence type="ECO:0000313" key="1">
    <source>
        <dbReference type="EMBL" id="GKV25008.1"/>
    </source>
</evidence>
<gene>
    <name evidence="1" type="ORF">SLEP1_g34522</name>
</gene>
<dbReference type="AlphaFoldDB" id="A0AAV5KK53"/>
<protein>
    <submittedName>
        <fullName evidence="1">Uncharacterized protein</fullName>
    </submittedName>
</protein>
<comment type="caution">
    <text evidence="1">The sequence shown here is derived from an EMBL/GenBank/DDBJ whole genome shotgun (WGS) entry which is preliminary data.</text>
</comment>
<accession>A0AAV5KK53</accession>
<dbReference type="EMBL" id="BPVZ01000067">
    <property type="protein sequence ID" value="GKV25008.1"/>
    <property type="molecule type" value="Genomic_DNA"/>
</dbReference>
<reference evidence="1 2" key="1">
    <citation type="journal article" date="2021" name="Commun. Biol.">
        <title>The genome of Shorea leprosula (Dipterocarpaceae) highlights the ecological relevance of drought in aseasonal tropical rainforests.</title>
        <authorList>
            <person name="Ng K.K.S."/>
            <person name="Kobayashi M.J."/>
            <person name="Fawcett J.A."/>
            <person name="Hatakeyama M."/>
            <person name="Paape T."/>
            <person name="Ng C.H."/>
            <person name="Ang C.C."/>
            <person name="Tnah L.H."/>
            <person name="Lee C.T."/>
            <person name="Nishiyama T."/>
            <person name="Sese J."/>
            <person name="O'Brien M.J."/>
            <person name="Copetti D."/>
            <person name="Mohd Noor M.I."/>
            <person name="Ong R.C."/>
            <person name="Putra M."/>
            <person name="Sireger I.Z."/>
            <person name="Indrioko S."/>
            <person name="Kosugi Y."/>
            <person name="Izuno A."/>
            <person name="Isagi Y."/>
            <person name="Lee S.L."/>
            <person name="Shimizu K.K."/>
        </authorList>
    </citation>
    <scope>NUCLEOTIDE SEQUENCE [LARGE SCALE GENOMIC DNA]</scope>
    <source>
        <strain evidence="1">214</strain>
    </source>
</reference>
<organism evidence="1 2">
    <name type="scientific">Rubroshorea leprosula</name>
    <dbReference type="NCBI Taxonomy" id="152421"/>
    <lineage>
        <taxon>Eukaryota</taxon>
        <taxon>Viridiplantae</taxon>
        <taxon>Streptophyta</taxon>
        <taxon>Embryophyta</taxon>
        <taxon>Tracheophyta</taxon>
        <taxon>Spermatophyta</taxon>
        <taxon>Magnoliopsida</taxon>
        <taxon>eudicotyledons</taxon>
        <taxon>Gunneridae</taxon>
        <taxon>Pentapetalae</taxon>
        <taxon>rosids</taxon>
        <taxon>malvids</taxon>
        <taxon>Malvales</taxon>
        <taxon>Dipterocarpaceae</taxon>
        <taxon>Rubroshorea</taxon>
    </lineage>
</organism>
<sequence>MALIDVTKCCLDSITQGFNRKFSPFEEGEAILSSL</sequence>
<dbReference type="Proteomes" id="UP001054252">
    <property type="component" value="Unassembled WGS sequence"/>
</dbReference>